<dbReference type="PROSITE" id="PS51175">
    <property type="entry name" value="CBM6"/>
    <property type="match status" value="1"/>
</dbReference>
<dbReference type="Proteomes" id="UP000281810">
    <property type="component" value="Chromosome"/>
</dbReference>
<organism evidence="2 3">
    <name type="scientific">Epilithonimonas vandammei</name>
    <dbReference type="NCBI Taxonomy" id="2487072"/>
    <lineage>
        <taxon>Bacteria</taxon>
        <taxon>Pseudomonadati</taxon>
        <taxon>Bacteroidota</taxon>
        <taxon>Flavobacteriia</taxon>
        <taxon>Flavobacteriales</taxon>
        <taxon>Weeksellaceae</taxon>
        <taxon>Chryseobacterium group</taxon>
        <taxon>Epilithonimonas</taxon>
    </lineage>
</organism>
<proteinExistence type="predicted"/>
<dbReference type="InterPro" id="IPR005084">
    <property type="entry name" value="CBM6"/>
</dbReference>
<gene>
    <name evidence="2" type="ORF">EIB74_07230</name>
</gene>
<evidence type="ECO:0000313" key="2">
    <source>
        <dbReference type="EMBL" id="AZI39762.1"/>
    </source>
</evidence>
<dbReference type="CDD" id="cd04080">
    <property type="entry name" value="CBM6_cellulase-like"/>
    <property type="match status" value="1"/>
</dbReference>
<dbReference type="RefSeq" id="WP_124801968.1">
    <property type="nucleotide sequence ID" value="NZ_CP034161.1"/>
</dbReference>
<accession>A0A3G8Y2Z7</accession>
<evidence type="ECO:0000259" key="1">
    <source>
        <dbReference type="PROSITE" id="PS51175"/>
    </source>
</evidence>
<keyword evidence="3" id="KW-1185">Reference proteome</keyword>
<dbReference type="EMBL" id="CP034161">
    <property type="protein sequence ID" value="AZI39762.1"/>
    <property type="molecule type" value="Genomic_DNA"/>
</dbReference>
<dbReference type="AlphaFoldDB" id="A0A3G8Y2Z7"/>
<dbReference type="SUPFAM" id="SSF49785">
    <property type="entry name" value="Galactose-binding domain-like"/>
    <property type="match status" value="1"/>
</dbReference>
<dbReference type="Gene3D" id="2.60.120.260">
    <property type="entry name" value="Galactose-binding domain-like"/>
    <property type="match status" value="1"/>
</dbReference>
<dbReference type="Pfam" id="PF03422">
    <property type="entry name" value="CBM_6"/>
    <property type="match status" value="1"/>
</dbReference>
<protein>
    <submittedName>
        <fullName evidence="2">Carbohydrate-binding protein</fullName>
    </submittedName>
</protein>
<dbReference type="OrthoDB" id="9800955at2"/>
<feature type="domain" description="CBM6" evidence="1">
    <location>
        <begin position="1"/>
        <end position="110"/>
    </location>
</feature>
<evidence type="ECO:0000313" key="3">
    <source>
        <dbReference type="Proteomes" id="UP000281810"/>
    </source>
</evidence>
<reference evidence="3" key="1">
    <citation type="submission" date="2018-11" db="EMBL/GenBank/DDBJ databases">
        <title>Proposal to divide the Flavobacteriaceae and reorganize its genera based on Amino Acid Identity values calculated from whole genome sequences.</title>
        <authorList>
            <person name="Nicholson A.C."/>
            <person name="Gulvik C.A."/>
            <person name="Whitney A.M."/>
            <person name="Humrighouse B.W."/>
            <person name="Bell M."/>
            <person name="Holmes B."/>
            <person name="Steigerwalt A.B."/>
            <person name="Villarma A."/>
            <person name="Sheth M."/>
            <person name="Batra D."/>
            <person name="Pryor J."/>
            <person name="Bernardet J.-F."/>
            <person name="Hugo C."/>
            <person name="Kampfer P."/>
            <person name="Newman J.D."/>
            <person name="McQuiston J.R."/>
        </authorList>
    </citation>
    <scope>NUCLEOTIDE SEQUENCE [LARGE SCALE GENOMIC DNA]</scope>
    <source>
        <strain evidence="3">F5649</strain>
    </source>
</reference>
<name>A0A3G8Y2Z7_9FLAO</name>
<sequence>MDVTGRLYAEDCRFCWTRKTENGEWLQYTLTINLTKEYKMDIRYNNESATSSRVSITDESGEILAQIDLPPTDKEWKTIIAQKINLSKGEKKLRLYFDIGNVNINFFELK</sequence>
<dbReference type="InterPro" id="IPR008979">
    <property type="entry name" value="Galactose-bd-like_sf"/>
</dbReference>
<dbReference type="GO" id="GO:0030246">
    <property type="term" value="F:carbohydrate binding"/>
    <property type="evidence" value="ECO:0007669"/>
    <property type="project" value="InterPro"/>
</dbReference>